<gene>
    <name evidence="2" type="ORF">EOE65_08830</name>
</gene>
<reference evidence="2 3" key="1">
    <citation type="submission" date="2019-01" db="EMBL/GenBank/DDBJ databases">
        <authorList>
            <person name="Chen W.-M."/>
        </authorList>
    </citation>
    <scope>NUCLEOTIDE SEQUENCE [LARGE SCALE GENOMIC DNA]</scope>
    <source>
        <strain evidence="2 3">HPM-16</strain>
    </source>
</reference>
<dbReference type="Pfam" id="PF11997">
    <property type="entry name" value="DUF3492"/>
    <property type="match status" value="1"/>
</dbReference>
<evidence type="ECO:0000313" key="2">
    <source>
        <dbReference type="EMBL" id="RVU31099.1"/>
    </source>
</evidence>
<dbReference type="PANTHER" id="PTHR12526:SF608">
    <property type="entry name" value="PELF"/>
    <property type="match status" value="1"/>
</dbReference>
<proteinExistence type="predicted"/>
<dbReference type="SUPFAM" id="SSF53756">
    <property type="entry name" value="UDP-Glycosyltransferase/glycogen phosphorylase"/>
    <property type="match status" value="1"/>
</dbReference>
<dbReference type="EMBL" id="SACQ01000003">
    <property type="protein sequence ID" value="RVU31099.1"/>
    <property type="molecule type" value="Genomic_DNA"/>
</dbReference>
<feature type="domain" description="DUF3492" evidence="1">
    <location>
        <begin position="3"/>
        <end position="281"/>
    </location>
</feature>
<dbReference type="PANTHER" id="PTHR12526">
    <property type="entry name" value="GLYCOSYLTRANSFERASE"/>
    <property type="match status" value="1"/>
</dbReference>
<dbReference type="Pfam" id="PF13692">
    <property type="entry name" value="Glyco_trans_1_4"/>
    <property type="match status" value="1"/>
</dbReference>
<dbReference type="Proteomes" id="UP000282818">
    <property type="component" value="Unassembled WGS sequence"/>
</dbReference>
<dbReference type="NCBIfam" id="NF038011">
    <property type="entry name" value="PelF"/>
    <property type="match status" value="1"/>
</dbReference>
<sequence>MSADVVLLLEGTYPYVRGGVSSWVHQIIQGMPHLTFHLVFVGGDPEFYGEQKYELPDNVVGLDTHYIMDESYTKARASKGNASAYDKWKRFETYFHDTQEAVPTELLREMFSLLGDDSGIPVQDFMHSKEGWRALVKSYRTYCPDFPFTDFFWAYRNLYLPLLKSAIIARSLPKARLYHSISTGYAGFLGAGANALHGTPLLISEHGIYTKERKIDLAQANWIAGDDQLVEEGLAVNMGYIRRMWIRFFEQLGLSGYHAAAKITALYAGNQRRQLKDGADAQKTLVVPNGINIERYSDALASRGKEIPKVAGLVGRVVSIKDIKTFIRALRHACGTDPQIKGLIIGPYDEDPGYYEECRQLVDTLGLADKVTFMGMQNVAEILPQLGVMVLTSISEAQPLVLLEGMAAGVPFVATDVGSCREIAEGMTDADQQLGQAGTVVPIASPQKTADAIVELLNDQDKWHAMQHAGLARVKAIYDEKMMYESYKQLYSEVMAWPE</sequence>
<evidence type="ECO:0000313" key="3">
    <source>
        <dbReference type="Proteomes" id="UP000282818"/>
    </source>
</evidence>
<evidence type="ECO:0000259" key="1">
    <source>
        <dbReference type="Pfam" id="PF11997"/>
    </source>
</evidence>
<dbReference type="RefSeq" id="WP_127693944.1">
    <property type="nucleotide sequence ID" value="NZ_SACQ01000003.1"/>
</dbReference>
<dbReference type="InterPro" id="IPR047691">
    <property type="entry name" value="PelF-like"/>
</dbReference>
<organism evidence="2 3">
    <name type="scientific">Neptunomonas marina</name>
    <dbReference type="NCBI Taxonomy" id="1815562"/>
    <lineage>
        <taxon>Bacteria</taxon>
        <taxon>Pseudomonadati</taxon>
        <taxon>Pseudomonadota</taxon>
        <taxon>Gammaproteobacteria</taxon>
        <taxon>Oceanospirillales</taxon>
        <taxon>Oceanospirillaceae</taxon>
        <taxon>Neptunomonas</taxon>
    </lineage>
</organism>
<dbReference type="Gene3D" id="3.40.50.2000">
    <property type="entry name" value="Glycogen Phosphorylase B"/>
    <property type="match status" value="2"/>
</dbReference>
<dbReference type="AlphaFoldDB" id="A0A437Q9J0"/>
<keyword evidence="3" id="KW-1185">Reference proteome</keyword>
<comment type="caution">
    <text evidence="2">The sequence shown here is derived from an EMBL/GenBank/DDBJ whole genome shotgun (WGS) entry which is preliminary data.</text>
</comment>
<protein>
    <submittedName>
        <fullName evidence="2">DUF3492 domain-containing protein</fullName>
    </submittedName>
</protein>
<name>A0A437Q9J0_9GAMM</name>
<dbReference type="CDD" id="cd03813">
    <property type="entry name" value="GT4-like"/>
    <property type="match status" value="1"/>
</dbReference>
<accession>A0A437Q9J0</accession>
<dbReference type="InterPro" id="IPR022622">
    <property type="entry name" value="DUF3492"/>
</dbReference>